<comment type="caution">
    <text evidence="8">The sequence shown here is derived from an EMBL/GenBank/DDBJ whole genome shotgun (WGS) entry which is preliminary data.</text>
</comment>
<dbReference type="AlphaFoldDB" id="A0A9W6XN32"/>
<sequence length="752" mass="83357">MSALLFSNNPTMTESPKKKSMSSPIQKMEQDAASNIWTIWYASQYGKLDRVRSLLDRNTPLHLAAGWGDLQCLTLVLEGGADVRRRNGNDKTALNLAVELSRKDHAHLLKDWKPLGLSAKGSLKGEGDHETLVALENLAIVCDKAQKLEDTETCLKTLLYLLTQRYGGGYNAKLLHLSVRLASVFLAQTNRAAAQEAENYFKRSLAVIMRVPSPNAAGTPLSPSRQDRFRRAQNNLAMEVEENEANAASAPSIYALQAEDDVPEVTTMESLCMNCHEDGTTKLLLTMIPYFREVILMSFECEHCGFKNSEVQFGGKVQEQGAKIELEDLNRQLIKADAGVIYFPSLDFEIPRETQRGSINTIEGVLQKAIEDLRENQEHRREIDPETTEKIDEFIAKLALMSAGITLPFTIVLDDPSGNSHIENPLAPAVDPKLKVTNYYRSEQQDLDCGLQPDMSHDAPSQAPRVLPHRNEGLDKFVEEANIAKKEVIQIPADCFACQAPGVSCMCMTDIPHFKEVIIMSFNCEACGFKTNEVKAGGAIPPQGERITLSVDPSKDPDVMDRDILKSDSACVNIPEIELEMAHGSLGGLYTTLEGLLDKIRQNIEEGNPFAVGDSDGGRSLLNAWLARLDALKRGEQPFTLILEDPLANSFVYSPFGSADDDPYMVAEKFTRSEYEDDVLGITDMKVENYSTDAGLDSITEEEDKPAEPIRSDKETMGGGRAIDPSKYHPNPSAVMEVRQQLEEQKKLEEQQ</sequence>
<keyword evidence="4" id="KW-0862">Zinc</keyword>
<dbReference type="FunFam" id="2.20.25.420:FF:000002">
    <property type="entry name" value="Zinc finger protein ZPR1"/>
    <property type="match status" value="1"/>
</dbReference>
<dbReference type="InterPro" id="IPR036770">
    <property type="entry name" value="Ankyrin_rpt-contain_sf"/>
</dbReference>
<dbReference type="Gene3D" id="2.20.25.420">
    <property type="entry name" value="ZPR1, zinc finger domain"/>
    <property type="match status" value="2"/>
</dbReference>
<keyword evidence="9" id="KW-1185">Reference proteome</keyword>
<dbReference type="FunFam" id="2.20.25.420:FF:000001">
    <property type="entry name" value="Zinc finger protein ZPR1"/>
    <property type="match status" value="1"/>
</dbReference>
<dbReference type="Gene3D" id="2.60.120.1040">
    <property type="entry name" value="ZPR1, A/B domain"/>
    <property type="match status" value="2"/>
</dbReference>
<dbReference type="PANTHER" id="PTHR10876:SF0">
    <property type="entry name" value="ZINC FINGER PROTEIN ZPR1"/>
    <property type="match status" value="1"/>
</dbReference>
<evidence type="ECO:0000256" key="5">
    <source>
        <dbReference type="PROSITE-ProRule" id="PRU00023"/>
    </source>
</evidence>
<feature type="region of interest" description="Disordered" evidence="6">
    <location>
        <begin position="1"/>
        <end position="24"/>
    </location>
</feature>
<evidence type="ECO:0000256" key="2">
    <source>
        <dbReference type="ARBA" id="ARBA00022723"/>
    </source>
</evidence>
<evidence type="ECO:0000256" key="3">
    <source>
        <dbReference type="ARBA" id="ARBA00022771"/>
    </source>
</evidence>
<feature type="repeat" description="ANK" evidence="5">
    <location>
        <begin position="56"/>
        <end position="88"/>
    </location>
</feature>
<dbReference type="OrthoDB" id="308464at2759"/>
<proteinExistence type="inferred from homology"/>
<organism evidence="8 9">
    <name type="scientific">Phytophthora fragariaefolia</name>
    <dbReference type="NCBI Taxonomy" id="1490495"/>
    <lineage>
        <taxon>Eukaryota</taxon>
        <taxon>Sar</taxon>
        <taxon>Stramenopiles</taxon>
        <taxon>Oomycota</taxon>
        <taxon>Peronosporomycetes</taxon>
        <taxon>Peronosporales</taxon>
        <taxon>Peronosporaceae</taxon>
        <taxon>Phytophthora</taxon>
    </lineage>
</organism>
<evidence type="ECO:0000313" key="9">
    <source>
        <dbReference type="Proteomes" id="UP001165121"/>
    </source>
</evidence>
<dbReference type="InterPro" id="IPR040141">
    <property type="entry name" value="ZPR1"/>
</dbReference>
<feature type="region of interest" description="Disordered" evidence="6">
    <location>
        <begin position="694"/>
        <end position="733"/>
    </location>
</feature>
<dbReference type="PROSITE" id="PS50297">
    <property type="entry name" value="ANK_REP_REGION"/>
    <property type="match status" value="1"/>
</dbReference>
<evidence type="ECO:0000259" key="7">
    <source>
        <dbReference type="SMART" id="SM00709"/>
    </source>
</evidence>
<dbReference type="Gene3D" id="1.25.40.20">
    <property type="entry name" value="Ankyrin repeat-containing domain"/>
    <property type="match status" value="1"/>
</dbReference>
<dbReference type="PANTHER" id="PTHR10876">
    <property type="entry name" value="ZINC FINGER PROTEIN ZPR1"/>
    <property type="match status" value="1"/>
</dbReference>
<feature type="compositionally biased region" description="Basic and acidic residues" evidence="6">
    <location>
        <begin position="706"/>
        <end position="716"/>
    </location>
</feature>
<dbReference type="InterPro" id="IPR004457">
    <property type="entry name" value="Znf_ZPR1"/>
</dbReference>
<keyword evidence="5" id="KW-0040">ANK repeat</keyword>
<dbReference type="InterPro" id="IPR042452">
    <property type="entry name" value="ZPR1_Znf1/2"/>
</dbReference>
<dbReference type="InterPro" id="IPR042451">
    <property type="entry name" value="ZPR1_A/B_dom"/>
</dbReference>
<name>A0A9W6XN32_9STRA</name>
<dbReference type="FunFam" id="2.60.120.1040:FF:000003">
    <property type="entry name" value="Zinc finger protein zpr1"/>
    <property type="match status" value="1"/>
</dbReference>
<dbReference type="GO" id="GO:0005634">
    <property type="term" value="C:nucleus"/>
    <property type="evidence" value="ECO:0007669"/>
    <property type="project" value="TreeGrafter"/>
</dbReference>
<accession>A0A9W6XN32</accession>
<evidence type="ECO:0000313" key="8">
    <source>
        <dbReference type="EMBL" id="GMF43001.1"/>
    </source>
</evidence>
<gene>
    <name evidence="8" type="ORF">Pfra01_001433100</name>
</gene>
<dbReference type="GO" id="GO:0008270">
    <property type="term" value="F:zinc ion binding"/>
    <property type="evidence" value="ECO:0007669"/>
    <property type="project" value="UniProtKB-KW"/>
</dbReference>
<dbReference type="NCBIfam" id="TIGR00310">
    <property type="entry name" value="ZPR1_znf"/>
    <property type="match status" value="2"/>
</dbReference>
<dbReference type="SMART" id="SM00248">
    <property type="entry name" value="ANK"/>
    <property type="match status" value="1"/>
</dbReference>
<keyword evidence="3" id="KW-0863">Zinc-finger</keyword>
<dbReference type="InterPro" id="IPR002110">
    <property type="entry name" value="Ankyrin_rpt"/>
</dbReference>
<dbReference type="PROSITE" id="PS50088">
    <property type="entry name" value="ANK_REPEAT"/>
    <property type="match status" value="1"/>
</dbReference>
<evidence type="ECO:0000256" key="6">
    <source>
        <dbReference type="SAM" id="MobiDB-lite"/>
    </source>
</evidence>
<dbReference type="Pfam" id="PF22794">
    <property type="entry name" value="jr-ZPR1"/>
    <property type="match status" value="2"/>
</dbReference>
<feature type="domain" description="Zinc finger ZPR1-type" evidence="7">
    <location>
        <begin position="270"/>
        <end position="424"/>
    </location>
</feature>
<dbReference type="EMBL" id="BSXT01001505">
    <property type="protein sequence ID" value="GMF43001.1"/>
    <property type="molecule type" value="Genomic_DNA"/>
</dbReference>
<dbReference type="Pfam" id="PF03367">
    <property type="entry name" value="Zn_ribbon_ZPR1"/>
    <property type="match status" value="2"/>
</dbReference>
<keyword evidence="2" id="KW-0479">Metal-binding</keyword>
<evidence type="ECO:0000256" key="4">
    <source>
        <dbReference type="ARBA" id="ARBA00022833"/>
    </source>
</evidence>
<reference evidence="8" key="1">
    <citation type="submission" date="2023-04" db="EMBL/GenBank/DDBJ databases">
        <title>Phytophthora fragariaefolia NBRC 109709.</title>
        <authorList>
            <person name="Ichikawa N."/>
            <person name="Sato H."/>
            <person name="Tonouchi N."/>
        </authorList>
    </citation>
    <scope>NUCLEOTIDE SEQUENCE</scope>
    <source>
        <strain evidence="8">NBRC 109709</strain>
    </source>
</reference>
<comment type="similarity">
    <text evidence="1">Belongs to the ZPR1 family.</text>
</comment>
<protein>
    <submittedName>
        <fullName evidence="8">Unnamed protein product</fullName>
    </submittedName>
</protein>
<feature type="compositionally biased region" description="Polar residues" evidence="6">
    <location>
        <begin position="1"/>
        <end position="14"/>
    </location>
</feature>
<evidence type="ECO:0000256" key="1">
    <source>
        <dbReference type="ARBA" id="ARBA00008354"/>
    </source>
</evidence>
<dbReference type="Proteomes" id="UP001165121">
    <property type="component" value="Unassembled WGS sequence"/>
</dbReference>
<dbReference type="SUPFAM" id="SSF48403">
    <property type="entry name" value="Ankyrin repeat"/>
    <property type="match status" value="1"/>
</dbReference>
<dbReference type="Pfam" id="PF12796">
    <property type="entry name" value="Ank_2"/>
    <property type="match status" value="1"/>
</dbReference>
<dbReference type="FunFam" id="2.60.120.1040:FF:000006">
    <property type="entry name" value="Zinc finger protein zpr1"/>
    <property type="match status" value="1"/>
</dbReference>
<dbReference type="SMART" id="SM00709">
    <property type="entry name" value="Zpr1"/>
    <property type="match status" value="2"/>
</dbReference>
<feature type="domain" description="Zinc finger ZPR1-type" evidence="7">
    <location>
        <begin position="493"/>
        <end position="654"/>
    </location>
</feature>
<dbReference type="InterPro" id="IPR056180">
    <property type="entry name" value="ZPR1_jr_dom"/>
</dbReference>